<proteinExistence type="predicted"/>
<dbReference type="Proteomes" id="UP000462014">
    <property type="component" value="Unassembled WGS sequence"/>
</dbReference>
<dbReference type="RefSeq" id="WP_157569850.1">
    <property type="nucleotide sequence ID" value="NZ_WPIK01000035.1"/>
</dbReference>
<comment type="caution">
    <text evidence="1">The sequence shown here is derived from an EMBL/GenBank/DDBJ whole genome shotgun (WGS) entry which is preliminary data.</text>
</comment>
<sequence>MKRQRGLKRYYRNLAIQIDFEKPTWKIYFNDPNAWFDDWHWHFDWKGFGNDSFKRRKPHLDKLFRHFDLLVEKTKKINSDFQLYTVLLDFHSSSDALFLHKPNSNNSQFPFKIEDLSKTTTLTNKALDEYIEKLSGYERLYGQAGQAFCLLYKRNVGQPFQ</sequence>
<dbReference type="AlphaFoldDB" id="A0A7K1T1T2"/>
<reference evidence="1 2" key="1">
    <citation type="submission" date="2019-12" db="EMBL/GenBank/DDBJ databases">
        <title>Mucilaginibacter sp. HMF7410 genome sequencing and assembly.</title>
        <authorList>
            <person name="Kang H."/>
            <person name="Cha I."/>
            <person name="Kim H."/>
            <person name="Joh K."/>
        </authorList>
    </citation>
    <scope>NUCLEOTIDE SEQUENCE [LARGE SCALE GENOMIC DNA]</scope>
    <source>
        <strain evidence="1 2">HMF7410</strain>
    </source>
</reference>
<gene>
    <name evidence="1" type="ORF">GO621_18500</name>
</gene>
<organism evidence="1 2">
    <name type="scientific">Mucilaginibacter arboris</name>
    <dbReference type="NCBI Taxonomy" id="2682090"/>
    <lineage>
        <taxon>Bacteria</taxon>
        <taxon>Pseudomonadati</taxon>
        <taxon>Bacteroidota</taxon>
        <taxon>Sphingobacteriia</taxon>
        <taxon>Sphingobacteriales</taxon>
        <taxon>Sphingobacteriaceae</taxon>
        <taxon>Mucilaginibacter</taxon>
    </lineage>
</organism>
<evidence type="ECO:0000313" key="1">
    <source>
        <dbReference type="EMBL" id="MVN23514.1"/>
    </source>
</evidence>
<accession>A0A7K1T1T2</accession>
<dbReference type="EMBL" id="WPIK01000035">
    <property type="protein sequence ID" value="MVN23514.1"/>
    <property type="molecule type" value="Genomic_DNA"/>
</dbReference>
<name>A0A7K1T1T2_9SPHI</name>
<keyword evidence="2" id="KW-1185">Reference proteome</keyword>
<evidence type="ECO:0000313" key="2">
    <source>
        <dbReference type="Proteomes" id="UP000462014"/>
    </source>
</evidence>
<protein>
    <submittedName>
        <fullName evidence="1">Uncharacterized protein</fullName>
    </submittedName>
</protein>